<feature type="region of interest" description="Disordered" evidence="1">
    <location>
        <begin position="32"/>
        <end position="59"/>
    </location>
</feature>
<protein>
    <submittedName>
        <fullName evidence="2">Uncharacterized protein</fullName>
    </submittedName>
</protein>
<dbReference type="EMBL" id="QZVT01000010">
    <property type="protein sequence ID" value="RJT76946.1"/>
    <property type="molecule type" value="Genomic_DNA"/>
</dbReference>
<evidence type="ECO:0000313" key="2">
    <source>
        <dbReference type="EMBL" id="RJT76946.1"/>
    </source>
</evidence>
<reference evidence="2 3" key="1">
    <citation type="submission" date="2018-09" db="EMBL/GenBank/DDBJ databases">
        <title>Novel species of Arthrobacter.</title>
        <authorList>
            <person name="Liu Q."/>
            <person name="Xin Y.-H."/>
        </authorList>
    </citation>
    <scope>NUCLEOTIDE SEQUENCE [LARGE SCALE GENOMIC DNA]</scope>
    <source>
        <strain evidence="2 3">Hz2</strain>
    </source>
</reference>
<keyword evidence="3" id="KW-1185">Reference proteome</keyword>
<sequence length="59" mass="6525">MHSVQPWIVLGGDIYDDILLVKYLGYYTVQHGSDVNRHDGSLSVRSSAEGSADDTSSRR</sequence>
<accession>A0A3A5MAN6</accession>
<evidence type="ECO:0000256" key="1">
    <source>
        <dbReference type="SAM" id="MobiDB-lite"/>
    </source>
</evidence>
<dbReference type="Proteomes" id="UP000272560">
    <property type="component" value="Unassembled WGS sequence"/>
</dbReference>
<comment type="caution">
    <text evidence="2">The sequence shown here is derived from an EMBL/GenBank/DDBJ whole genome shotgun (WGS) entry which is preliminary data.</text>
</comment>
<dbReference type="AlphaFoldDB" id="A0A3A5MAN6"/>
<evidence type="ECO:0000313" key="3">
    <source>
        <dbReference type="Proteomes" id="UP000272560"/>
    </source>
</evidence>
<name>A0A3A5MAN6_9MICC</name>
<gene>
    <name evidence="2" type="ORF">D6T63_15930</name>
</gene>
<proteinExistence type="predicted"/>
<organism evidence="2 3">
    <name type="scientific">Arthrobacter cheniae</name>
    <dbReference type="NCBI Taxonomy" id="1258888"/>
    <lineage>
        <taxon>Bacteria</taxon>
        <taxon>Bacillati</taxon>
        <taxon>Actinomycetota</taxon>
        <taxon>Actinomycetes</taxon>
        <taxon>Micrococcales</taxon>
        <taxon>Micrococcaceae</taxon>
        <taxon>Arthrobacter</taxon>
    </lineage>
</organism>